<evidence type="ECO:0000313" key="4">
    <source>
        <dbReference type="Proteomes" id="UP000326354"/>
    </source>
</evidence>
<feature type="signal peptide" evidence="1">
    <location>
        <begin position="1"/>
        <end position="19"/>
    </location>
</feature>
<proteinExistence type="predicted"/>
<accession>A0A5S9F509</accession>
<organism evidence="3 4">
    <name type="scientific">Uabimicrobium amorphum</name>
    <dbReference type="NCBI Taxonomy" id="2596890"/>
    <lineage>
        <taxon>Bacteria</taxon>
        <taxon>Pseudomonadati</taxon>
        <taxon>Planctomycetota</taxon>
        <taxon>Candidatus Uabimicrobiia</taxon>
        <taxon>Candidatus Uabimicrobiales</taxon>
        <taxon>Candidatus Uabimicrobiaceae</taxon>
        <taxon>Candidatus Uabimicrobium</taxon>
    </lineage>
</organism>
<dbReference type="Gene3D" id="3.40.50.1460">
    <property type="match status" value="1"/>
</dbReference>
<dbReference type="KEGG" id="uam:UABAM_04731"/>
<feature type="chain" id="PRO_5024839569" description="Peptidase C14 caspase domain-containing protein" evidence="1">
    <location>
        <begin position="20"/>
        <end position="256"/>
    </location>
</feature>
<feature type="domain" description="Peptidase C14 caspase" evidence="2">
    <location>
        <begin position="37"/>
        <end position="251"/>
    </location>
</feature>
<reference evidence="3 4" key="1">
    <citation type="submission" date="2019-08" db="EMBL/GenBank/DDBJ databases">
        <title>Complete genome sequence of Candidatus Uab amorphum.</title>
        <authorList>
            <person name="Shiratori T."/>
            <person name="Suzuki S."/>
            <person name="Kakizawa Y."/>
            <person name="Ishida K."/>
        </authorList>
    </citation>
    <scope>NUCLEOTIDE SEQUENCE [LARGE SCALE GENOMIC DNA]</scope>
    <source>
        <strain evidence="3 4">SRT547</strain>
    </source>
</reference>
<keyword evidence="4" id="KW-1185">Reference proteome</keyword>
<name>A0A5S9F509_UABAM</name>
<dbReference type="AlphaFoldDB" id="A0A5S9F509"/>
<evidence type="ECO:0000259" key="2">
    <source>
        <dbReference type="Pfam" id="PF00656"/>
    </source>
</evidence>
<dbReference type="InterPro" id="IPR011600">
    <property type="entry name" value="Pept_C14_caspase"/>
</dbReference>
<dbReference type="Proteomes" id="UP000326354">
    <property type="component" value="Chromosome"/>
</dbReference>
<keyword evidence="1" id="KW-0732">Signal</keyword>
<protein>
    <recommendedName>
        <fullName evidence="2">Peptidase C14 caspase domain-containing protein</fullName>
    </recommendedName>
</protein>
<dbReference type="OrthoDB" id="7064038at2"/>
<dbReference type="SUPFAM" id="SSF52129">
    <property type="entry name" value="Caspase-like"/>
    <property type="match status" value="1"/>
</dbReference>
<gene>
    <name evidence="3" type="ORF">UABAM_04731</name>
</gene>
<dbReference type="InterPro" id="IPR029030">
    <property type="entry name" value="Caspase-like_dom_sf"/>
</dbReference>
<dbReference type="GO" id="GO:0004197">
    <property type="term" value="F:cysteine-type endopeptidase activity"/>
    <property type="evidence" value="ECO:0007669"/>
    <property type="project" value="InterPro"/>
</dbReference>
<dbReference type="Pfam" id="PF00656">
    <property type="entry name" value="Peptidase_C14"/>
    <property type="match status" value="1"/>
</dbReference>
<dbReference type="RefSeq" id="WP_151970408.1">
    <property type="nucleotide sequence ID" value="NZ_AP019860.1"/>
</dbReference>
<dbReference type="EMBL" id="AP019860">
    <property type="protein sequence ID" value="BBM86345.1"/>
    <property type="molecule type" value="Genomic_DNA"/>
</dbReference>
<evidence type="ECO:0000313" key="3">
    <source>
        <dbReference type="EMBL" id="BBM86345.1"/>
    </source>
</evidence>
<evidence type="ECO:0000256" key="1">
    <source>
        <dbReference type="SAM" id="SignalP"/>
    </source>
</evidence>
<dbReference type="GO" id="GO:0006508">
    <property type="term" value="P:proteolysis"/>
    <property type="evidence" value="ECO:0007669"/>
    <property type="project" value="InterPro"/>
</dbReference>
<sequence length="256" mass="29299">MKYLSLFLLLFLFSINTTAQKLHMISIIDVEDESIGEGCEKDRKNMKKERDRIVKYSGLEKGEYYEGIKKNFTKDFIFDSIANLEASGSDTILFYYSGHGGAADKLTFAGSLDKLPRLVVGKDYPRLSYIVELLEKKDVFSIIVIADCCNNYSFQDPKEDEIFFSLSKENVRKNYHKLFYETEGTIIATGCEPGQFSYGPVTGGAFTNAFLASLKKRAYADDTSWREVMEMAISRVLKKYKKQHPQYVLDISKHCF</sequence>